<sequence length="232" mass="27666">MPVIIRTPEEILRAEKKDLYFIRFNQNNFEKAQNELIRWLDKHIPTSLYEKMAPSEHSGFISGYLGDLRIDFTEADLDTFCKQWETPEGKSLDKRFQCFFKPYKDWFDGISQYAPLRTKPCGTGLFVWWDTPSGFIYHQINQDIAREQEIDVHPLSPKDLWFQAVQLWPELSTLDSGELFYGHNYFDHEGVANLIYDHDVFFDEVQFLPERRQALLDWFNLPTSTIFNEFQW</sequence>
<comment type="caution">
    <text evidence="1">The sequence shown here is derived from an EMBL/GenBank/DDBJ whole genome shotgun (WGS) entry which is preliminary data.</text>
</comment>
<gene>
    <name evidence="1" type="ORF">H8K32_19380</name>
</gene>
<dbReference type="AlphaFoldDB" id="A0A923KMK6"/>
<dbReference type="Proteomes" id="UP000634011">
    <property type="component" value="Unassembled WGS sequence"/>
</dbReference>
<proteinExistence type="predicted"/>
<keyword evidence="2" id="KW-1185">Reference proteome</keyword>
<name>A0A923KMK6_9BURK</name>
<evidence type="ECO:0000313" key="1">
    <source>
        <dbReference type="EMBL" id="MBC3864270.1"/>
    </source>
</evidence>
<protein>
    <submittedName>
        <fullName evidence="1">Uncharacterized protein</fullName>
    </submittedName>
</protein>
<evidence type="ECO:0000313" key="2">
    <source>
        <dbReference type="Proteomes" id="UP000634011"/>
    </source>
</evidence>
<dbReference type="EMBL" id="JACOFV010000027">
    <property type="protein sequence ID" value="MBC3864270.1"/>
    <property type="molecule type" value="Genomic_DNA"/>
</dbReference>
<organism evidence="1 2">
    <name type="scientific">Undibacterium jejuense</name>
    <dbReference type="NCBI Taxonomy" id="1344949"/>
    <lineage>
        <taxon>Bacteria</taxon>
        <taxon>Pseudomonadati</taxon>
        <taxon>Pseudomonadota</taxon>
        <taxon>Betaproteobacteria</taxon>
        <taxon>Burkholderiales</taxon>
        <taxon>Oxalobacteraceae</taxon>
        <taxon>Undibacterium</taxon>
    </lineage>
</organism>
<dbReference type="RefSeq" id="WP_186914213.1">
    <property type="nucleotide sequence ID" value="NZ_JACOFV010000027.1"/>
</dbReference>
<reference evidence="1" key="1">
    <citation type="submission" date="2020-08" db="EMBL/GenBank/DDBJ databases">
        <title>Novel species isolated from subtropical streams in China.</title>
        <authorList>
            <person name="Lu H."/>
        </authorList>
    </citation>
    <scope>NUCLEOTIDE SEQUENCE</scope>
    <source>
        <strain evidence="1">KACC 12607</strain>
    </source>
</reference>
<accession>A0A923KMK6</accession>